<evidence type="ECO:0000313" key="1">
    <source>
        <dbReference type="EMBL" id="KAJ1170923.1"/>
    </source>
</evidence>
<sequence length="107" mass="11111">MGLTSAPHAQLLLLGNILAGTQQHPLLGPGHRPWLPAAHAALAKLGSPPIAARVEDSPDMPLRKHCDPSALTSEAALLHVVQGQGQRPPLLPDPSSAMYCLGAQPIS</sequence>
<proteinExistence type="predicted"/>
<name>A0AAV7T3C1_PLEWA</name>
<comment type="caution">
    <text evidence="1">The sequence shown here is derived from an EMBL/GenBank/DDBJ whole genome shotgun (WGS) entry which is preliminary data.</text>
</comment>
<accession>A0AAV7T3C1</accession>
<evidence type="ECO:0000313" key="2">
    <source>
        <dbReference type="Proteomes" id="UP001066276"/>
    </source>
</evidence>
<dbReference type="AlphaFoldDB" id="A0AAV7T3C1"/>
<dbReference type="Proteomes" id="UP001066276">
    <property type="component" value="Chromosome 4_1"/>
</dbReference>
<gene>
    <name evidence="1" type="ORF">NDU88_002794</name>
</gene>
<keyword evidence="2" id="KW-1185">Reference proteome</keyword>
<dbReference type="EMBL" id="JANPWB010000007">
    <property type="protein sequence ID" value="KAJ1170923.1"/>
    <property type="molecule type" value="Genomic_DNA"/>
</dbReference>
<organism evidence="1 2">
    <name type="scientific">Pleurodeles waltl</name>
    <name type="common">Iberian ribbed newt</name>
    <dbReference type="NCBI Taxonomy" id="8319"/>
    <lineage>
        <taxon>Eukaryota</taxon>
        <taxon>Metazoa</taxon>
        <taxon>Chordata</taxon>
        <taxon>Craniata</taxon>
        <taxon>Vertebrata</taxon>
        <taxon>Euteleostomi</taxon>
        <taxon>Amphibia</taxon>
        <taxon>Batrachia</taxon>
        <taxon>Caudata</taxon>
        <taxon>Salamandroidea</taxon>
        <taxon>Salamandridae</taxon>
        <taxon>Pleurodelinae</taxon>
        <taxon>Pleurodeles</taxon>
    </lineage>
</organism>
<reference evidence="1" key="1">
    <citation type="journal article" date="2022" name="bioRxiv">
        <title>Sequencing and chromosome-scale assembly of the giantPleurodeles waltlgenome.</title>
        <authorList>
            <person name="Brown T."/>
            <person name="Elewa A."/>
            <person name="Iarovenko S."/>
            <person name="Subramanian E."/>
            <person name="Araus A.J."/>
            <person name="Petzold A."/>
            <person name="Susuki M."/>
            <person name="Suzuki K.-i.T."/>
            <person name="Hayashi T."/>
            <person name="Toyoda A."/>
            <person name="Oliveira C."/>
            <person name="Osipova E."/>
            <person name="Leigh N.D."/>
            <person name="Simon A."/>
            <person name="Yun M.H."/>
        </authorList>
    </citation>
    <scope>NUCLEOTIDE SEQUENCE</scope>
    <source>
        <strain evidence="1">20211129_DDA</strain>
        <tissue evidence="1">Liver</tissue>
    </source>
</reference>
<protein>
    <submittedName>
        <fullName evidence="1">Uncharacterized protein</fullName>
    </submittedName>
</protein>